<reference evidence="2" key="1">
    <citation type="submission" date="2019-02" db="EMBL/GenBank/DDBJ databases">
        <authorList>
            <person name="Gruber-Vodicka R. H."/>
            <person name="Seah K. B. B."/>
        </authorList>
    </citation>
    <scope>NUCLEOTIDE SEQUENCE</scope>
    <source>
        <strain evidence="2">BECK_S313</strain>
    </source>
</reference>
<dbReference type="EMBL" id="CAADFK010000018">
    <property type="protein sequence ID" value="VFK10970.1"/>
    <property type="molecule type" value="Genomic_DNA"/>
</dbReference>
<gene>
    <name evidence="2" type="ORF">BECKLPF1236B_GA0070989_10189</name>
</gene>
<evidence type="ECO:0000313" key="2">
    <source>
        <dbReference type="EMBL" id="VFK10970.1"/>
    </source>
</evidence>
<feature type="region of interest" description="Disordered" evidence="1">
    <location>
        <begin position="20"/>
        <end position="40"/>
    </location>
</feature>
<evidence type="ECO:0000256" key="1">
    <source>
        <dbReference type="SAM" id="MobiDB-lite"/>
    </source>
</evidence>
<sequence length="63" mass="6972">MLAPISLDLPLSLVARALADGQHDDDRTHPEDDAEHGQPRAQLVEQQALESQPDDADKRVIDF</sequence>
<dbReference type="AlphaFoldDB" id="A0A450W1P8"/>
<proteinExistence type="predicted"/>
<feature type="compositionally biased region" description="Basic and acidic residues" evidence="1">
    <location>
        <begin position="21"/>
        <end position="38"/>
    </location>
</feature>
<organism evidence="2">
    <name type="scientific">Candidatus Kentrum sp. LPFa</name>
    <dbReference type="NCBI Taxonomy" id="2126335"/>
    <lineage>
        <taxon>Bacteria</taxon>
        <taxon>Pseudomonadati</taxon>
        <taxon>Pseudomonadota</taxon>
        <taxon>Gammaproteobacteria</taxon>
        <taxon>Candidatus Kentrum</taxon>
    </lineage>
</organism>
<accession>A0A450W1P8</accession>
<protein>
    <submittedName>
        <fullName evidence="2">Uncharacterized protein</fullName>
    </submittedName>
</protein>
<name>A0A450W1P8_9GAMM</name>